<reference evidence="3" key="1">
    <citation type="submission" date="2022-07" db="EMBL/GenBank/DDBJ databases">
        <title>Genome Sequence of Physisporinus lineatus.</title>
        <authorList>
            <person name="Buettner E."/>
        </authorList>
    </citation>
    <scope>NUCLEOTIDE SEQUENCE</scope>
    <source>
        <strain evidence="3">VT162</strain>
    </source>
</reference>
<dbReference type="GO" id="GO:0051315">
    <property type="term" value="P:attachment of mitotic spindle microtubules to kinetochore"/>
    <property type="evidence" value="ECO:0007669"/>
    <property type="project" value="TreeGrafter"/>
</dbReference>
<name>A0AAD5VCM3_9APHY</name>
<dbReference type="InterPro" id="IPR037475">
    <property type="entry name" value="Sos7"/>
</dbReference>
<proteinExistence type="predicted"/>
<evidence type="ECO:0000313" key="4">
    <source>
        <dbReference type="Proteomes" id="UP001212997"/>
    </source>
</evidence>
<evidence type="ECO:0000259" key="2">
    <source>
        <dbReference type="Pfam" id="PF20882"/>
    </source>
</evidence>
<dbReference type="PANTHER" id="PTHR37329:SF1">
    <property type="entry name" value="KINETOCHORE PROTEIN SOS7"/>
    <property type="match status" value="1"/>
</dbReference>
<feature type="coiled-coil region" evidence="1">
    <location>
        <begin position="109"/>
        <end position="248"/>
    </location>
</feature>
<dbReference type="AlphaFoldDB" id="A0AAD5VCM3"/>
<protein>
    <recommendedName>
        <fullName evidence="2">Kinetochore protein Sos7 coiled-coil domain-containing protein</fullName>
    </recommendedName>
</protein>
<evidence type="ECO:0000256" key="1">
    <source>
        <dbReference type="SAM" id="Coils"/>
    </source>
</evidence>
<dbReference type="Proteomes" id="UP001212997">
    <property type="component" value="Unassembled WGS sequence"/>
</dbReference>
<dbReference type="InterPro" id="IPR048781">
    <property type="entry name" value="Sos7_CC"/>
</dbReference>
<evidence type="ECO:0000313" key="3">
    <source>
        <dbReference type="EMBL" id="KAJ3490917.1"/>
    </source>
</evidence>
<dbReference type="GO" id="GO:0034501">
    <property type="term" value="P:protein localization to kinetochore"/>
    <property type="evidence" value="ECO:0007669"/>
    <property type="project" value="InterPro"/>
</dbReference>
<gene>
    <name evidence="3" type="ORF">NLI96_g1076</name>
</gene>
<dbReference type="Pfam" id="PF20882">
    <property type="entry name" value="Sos7"/>
    <property type="match status" value="1"/>
</dbReference>
<dbReference type="GO" id="GO:0000776">
    <property type="term" value="C:kinetochore"/>
    <property type="evidence" value="ECO:0007669"/>
    <property type="project" value="InterPro"/>
</dbReference>
<dbReference type="PANTHER" id="PTHR37329">
    <property type="entry name" value="KINETOCHORE PROTEIN SOS7"/>
    <property type="match status" value="1"/>
</dbReference>
<comment type="caution">
    <text evidence="3">The sequence shown here is derived from an EMBL/GenBank/DDBJ whole genome shotgun (WGS) entry which is preliminary data.</text>
</comment>
<keyword evidence="1" id="KW-0175">Coiled coil</keyword>
<keyword evidence="4" id="KW-1185">Reference proteome</keyword>
<feature type="domain" description="Kinetochore protein Sos7 coiled-coil" evidence="2">
    <location>
        <begin position="75"/>
        <end position="147"/>
    </location>
</feature>
<accession>A0AAD5VCM3</accession>
<sequence>MPHSETDFATIVDTARALQSSLDGSNLHISSSRSRFDDRISSEDVNPNLPISMAEKSSLVDPASVTADVAAQLAFFRKLKFQYLEQKAKDQYIKTIVSDDAPNITAADNELLRRTNEEKKQVLKVEKQRLAEAHSNIQTLSPMIEQDLQKARKLTNEATSLAQQILDARLQLKRLRQTHPHPRLTIQSANAQLDNQVEEMQQLDERLQQRNDMIEKVKAAVKDGARDIERLRLERGEVEKQAKATKNEAADGRVVSLYDWYTASLALHKLMHSLESFKSPSENELCLTYNISQPGEGPYRVAVSLLFVPNTHRLAEARVNGLQADVGDVVEAHVQSNDVPGLLASLLAQGRAEARAFESL</sequence>
<dbReference type="EMBL" id="JANAWD010000020">
    <property type="protein sequence ID" value="KAJ3490917.1"/>
    <property type="molecule type" value="Genomic_DNA"/>
</dbReference>
<organism evidence="3 4">
    <name type="scientific">Meripilus lineatus</name>
    <dbReference type="NCBI Taxonomy" id="2056292"/>
    <lineage>
        <taxon>Eukaryota</taxon>
        <taxon>Fungi</taxon>
        <taxon>Dikarya</taxon>
        <taxon>Basidiomycota</taxon>
        <taxon>Agaricomycotina</taxon>
        <taxon>Agaricomycetes</taxon>
        <taxon>Polyporales</taxon>
        <taxon>Meripilaceae</taxon>
        <taxon>Meripilus</taxon>
    </lineage>
</organism>